<dbReference type="GO" id="GO:0008781">
    <property type="term" value="F:N-acylneuraminate cytidylyltransferase activity"/>
    <property type="evidence" value="ECO:0007669"/>
    <property type="project" value="TreeGrafter"/>
</dbReference>
<comment type="caution">
    <text evidence="2">The sequence shown here is derived from an EMBL/GenBank/DDBJ whole genome shotgun (WGS) entry which is preliminary data.</text>
</comment>
<accession>A0A9X2PXS8</accession>
<protein>
    <submittedName>
        <fullName evidence="2">CMP-N-acetylneuraminic acid synthetase</fullName>
    </submittedName>
</protein>
<evidence type="ECO:0000256" key="1">
    <source>
        <dbReference type="SAM" id="MobiDB-lite"/>
    </source>
</evidence>
<dbReference type="InterPro" id="IPR050793">
    <property type="entry name" value="CMP-NeuNAc_synthase"/>
</dbReference>
<feature type="region of interest" description="Disordered" evidence="1">
    <location>
        <begin position="1"/>
        <end position="25"/>
    </location>
</feature>
<dbReference type="CDD" id="cd02513">
    <property type="entry name" value="CMP-NeuAc_Synthase"/>
    <property type="match status" value="1"/>
</dbReference>
<dbReference type="Gene3D" id="3.90.550.10">
    <property type="entry name" value="Spore Coat Polysaccharide Biosynthesis Protein SpsA, Chain A"/>
    <property type="match status" value="1"/>
</dbReference>
<proteinExistence type="predicted"/>
<dbReference type="Pfam" id="PF02348">
    <property type="entry name" value="CTP_transf_3"/>
    <property type="match status" value="1"/>
</dbReference>
<organism evidence="2 3">
    <name type="scientific">Salinibacter ruber</name>
    <dbReference type="NCBI Taxonomy" id="146919"/>
    <lineage>
        <taxon>Bacteria</taxon>
        <taxon>Pseudomonadati</taxon>
        <taxon>Rhodothermota</taxon>
        <taxon>Rhodothermia</taxon>
        <taxon>Rhodothermales</taxon>
        <taxon>Salinibacteraceae</taxon>
        <taxon>Salinibacter</taxon>
    </lineage>
</organism>
<dbReference type="AlphaFoldDB" id="A0A9X2PXS8"/>
<evidence type="ECO:0000313" key="3">
    <source>
        <dbReference type="Proteomes" id="UP001155027"/>
    </source>
</evidence>
<dbReference type="InterPro" id="IPR029044">
    <property type="entry name" value="Nucleotide-diphossugar_trans"/>
</dbReference>
<dbReference type="EMBL" id="JANUAU010000003">
    <property type="protein sequence ID" value="MCS3677352.1"/>
    <property type="molecule type" value="Genomic_DNA"/>
</dbReference>
<dbReference type="RefSeq" id="WP_259079831.1">
    <property type="nucleotide sequence ID" value="NZ_JANUAU010000003.1"/>
</dbReference>
<gene>
    <name evidence="2" type="ORF">GGP71_001268</name>
</gene>
<dbReference type="PANTHER" id="PTHR21485:SF6">
    <property type="entry name" value="N-ACYLNEURAMINATE CYTIDYLYLTRANSFERASE-RELATED"/>
    <property type="match status" value="1"/>
</dbReference>
<name>A0A9X2PXS8_9BACT</name>
<dbReference type="SUPFAM" id="SSF53448">
    <property type="entry name" value="Nucleotide-diphospho-sugar transferases"/>
    <property type="match status" value="1"/>
</dbReference>
<sequence length="172" mass="19243">MNNGRQAASPCAQHAKRPASKVPAVPDGKSLAVWTIEAGHESEYLDRLILSSDDEEIISVAEEYGCEVPFRRPAELVRDDTPSMDALLHALEQVESHDYVVLLQPTSPLRAADDIDTTIVSFHRNGGTACVSVTETDKPPQWVHTLLDDYRLRPVLKRDERANRRQDAPRSY</sequence>
<evidence type="ECO:0000313" key="2">
    <source>
        <dbReference type="EMBL" id="MCS3677352.1"/>
    </source>
</evidence>
<reference evidence="2" key="1">
    <citation type="submission" date="2022-08" db="EMBL/GenBank/DDBJ databases">
        <title>Genomic Encyclopedia of Type Strains, Phase V (KMG-V): Genome sequencing to study the core and pangenomes of soil and plant-associated prokaryotes.</title>
        <authorList>
            <person name="Whitman W."/>
        </authorList>
    </citation>
    <scope>NUCLEOTIDE SEQUENCE</scope>
    <source>
        <strain evidence="2">0</strain>
    </source>
</reference>
<dbReference type="InterPro" id="IPR003329">
    <property type="entry name" value="Cytidylyl_trans"/>
</dbReference>
<dbReference type="Proteomes" id="UP001155027">
    <property type="component" value="Unassembled WGS sequence"/>
</dbReference>
<dbReference type="PANTHER" id="PTHR21485">
    <property type="entry name" value="HAD SUPERFAMILY MEMBERS CMAS AND KDSC"/>
    <property type="match status" value="1"/>
</dbReference>